<dbReference type="EMBL" id="SAUN01000001">
    <property type="protein sequence ID" value="RVX40619.1"/>
    <property type="molecule type" value="Genomic_DNA"/>
</dbReference>
<comment type="subcellular location">
    <subcellularLocation>
        <location evidence="1">Membrane</location>
        <topology evidence="1">Multi-pass membrane protein</topology>
    </subcellularLocation>
</comment>
<feature type="transmembrane region" description="Helical" evidence="5">
    <location>
        <begin position="97"/>
        <end position="114"/>
    </location>
</feature>
<feature type="transmembrane region" description="Helical" evidence="5">
    <location>
        <begin position="46"/>
        <end position="65"/>
    </location>
</feature>
<dbReference type="RefSeq" id="WP_127932970.1">
    <property type="nucleotide sequence ID" value="NZ_SAUN01000001.1"/>
</dbReference>
<organism evidence="6 7">
    <name type="scientific">Nonomuraea polychroma</name>
    <dbReference type="NCBI Taxonomy" id="46176"/>
    <lineage>
        <taxon>Bacteria</taxon>
        <taxon>Bacillati</taxon>
        <taxon>Actinomycetota</taxon>
        <taxon>Actinomycetes</taxon>
        <taxon>Streptosporangiales</taxon>
        <taxon>Streptosporangiaceae</taxon>
        <taxon>Nonomuraea</taxon>
    </lineage>
</organism>
<evidence type="ECO:0000313" key="7">
    <source>
        <dbReference type="Proteomes" id="UP000284824"/>
    </source>
</evidence>
<dbReference type="AlphaFoldDB" id="A0A438M478"/>
<sequence>MDVFLWVVQILLGAAFVLSGIGKFLPLSERMRQQQAYRDDFTDAQIKAIGALEVLGGIGVVLPWATGIAPVLTPLAAAGLGLIMIGAALVHRRRKEAFTVNLVLLAMAVVVVAGRI</sequence>
<evidence type="ECO:0000256" key="1">
    <source>
        <dbReference type="ARBA" id="ARBA00004141"/>
    </source>
</evidence>
<dbReference type="OrthoDB" id="3482063at2"/>
<name>A0A438M478_9ACTN</name>
<keyword evidence="4 5" id="KW-0472">Membrane</keyword>
<dbReference type="InterPro" id="IPR032808">
    <property type="entry name" value="DoxX"/>
</dbReference>
<keyword evidence="2 5" id="KW-0812">Transmembrane</keyword>
<evidence type="ECO:0000256" key="2">
    <source>
        <dbReference type="ARBA" id="ARBA00022692"/>
    </source>
</evidence>
<dbReference type="Proteomes" id="UP000284824">
    <property type="component" value="Unassembled WGS sequence"/>
</dbReference>
<reference evidence="6 7" key="1">
    <citation type="submission" date="2019-01" db="EMBL/GenBank/DDBJ databases">
        <title>Sequencing the genomes of 1000 actinobacteria strains.</title>
        <authorList>
            <person name="Klenk H.-P."/>
        </authorList>
    </citation>
    <scope>NUCLEOTIDE SEQUENCE [LARGE SCALE GENOMIC DNA]</scope>
    <source>
        <strain evidence="6 7">DSM 43925</strain>
    </source>
</reference>
<keyword evidence="3 5" id="KW-1133">Transmembrane helix</keyword>
<evidence type="ECO:0000256" key="3">
    <source>
        <dbReference type="ARBA" id="ARBA00022989"/>
    </source>
</evidence>
<protein>
    <submittedName>
        <fullName evidence="6">MYXO-CTERM domain-containing protein</fullName>
    </submittedName>
</protein>
<gene>
    <name evidence="6" type="ORF">EDD27_3035</name>
</gene>
<evidence type="ECO:0000313" key="6">
    <source>
        <dbReference type="EMBL" id="RVX40619.1"/>
    </source>
</evidence>
<feature type="transmembrane region" description="Helical" evidence="5">
    <location>
        <begin position="6"/>
        <end position="25"/>
    </location>
</feature>
<dbReference type="Pfam" id="PF13564">
    <property type="entry name" value="DoxX_2"/>
    <property type="match status" value="1"/>
</dbReference>
<dbReference type="GO" id="GO:0016020">
    <property type="term" value="C:membrane"/>
    <property type="evidence" value="ECO:0007669"/>
    <property type="project" value="UniProtKB-SubCell"/>
</dbReference>
<evidence type="ECO:0000256" key="5">
    <source>
        <dbReference type="SAM" id="Phobius"/>
    </source>
</evidence>
<comment type="caution">
    <text evidence="6">The sequence shown here is derived from an EMBL/GenBank/DDBJ whole genome shotgun (WGS) entry which is preliminary data.</text>
</comment>
<proteinExistence type="predicted"/>
<accession>A0A438M478</accession>
<feature type="transmembrane region" description="Helical" evidence="5">
    <location>
        <begin position="71"/>
        <end position="90"/>
    </location>
</feature>
<keyword evidence="7" id="KW-1185">Reference proteome</keyword>
<evidence type="ECO:0000256" key="4">
    <source>
        <dbReference type="ARBA" id="ARBA00023136"/>
    </source>
</evidence>